<dbReference type="InterPro" id="IPR007627">
    <property type="entry name" value="RNA_pol_sigma70_r2"/>
</dbReference>
<sequence>MHRIVAQQADAFDQRAALAGMLPELRALARLLAGSRSEADDLVQEALLRMLRAPGAFRPGPDPAAELRAWAFAVLRNTFHEAHRRRRREAARLAVSSAGQPGEGRPPAQEHEAGMQDLARALAALPPPLREALVLVGARGLSYAEAATVCNVPIGTMKARVSRGRRRLAAALEGDPPPAPRSAEPLAAL</sequence>
<evidence type="ECO:0000256" key="4">
    <source>
        <dbReference type="ARBA" id="ARBA00023163"/>
    </source>
</evidence>
<dbReference type="CDD" id="cd06171">
    <property type="entry name" value="Sigma70_r4"/>
    <property type="match status" value="1"/>
</dbReference>
<evidence type="ECO:0000313" key="8">
    <source>
        <dbReference type="EMBL" id="GGG37296.1"/>
    </source>
</evidence>
<feature type="region of interest" description="Disordered" evidence="5">
    <location>
        <begin position="92"/>
        <end position="112"/>
    </location>
</feature>
<dbReference type="InterPro" id="IPR013249">
    <property type="entry name" value="RNA_pol_sigma70_r4_t2"/>
</dbReference>
<reference evidence="8 9" key="1">
    <citation type="journal article" date="2014" name="Int. J. Syst. Evol. Microbiol.">
        <title>Complete genome sequence of Corynebacterium casei LMG S-19264T (=DSM 44701T), isolated from a smear-ripened cheese.</title>
        <authorList>
            <consortium name="US DOE Joint Genome Institute (JGI-PGF)"/>
            <person name="Walter F."/>
            <person name="Albersmeier A."/>
            <person name="Kalinowski J."/>
            <person name="Ruckert C."/>
        </authorList>
    </citation>
    <scope>NUCLEOTIDE SEQUENCE [LARGE SCALE GENOMIC DNA]</scope>
    <source>
        <strain evidence="8 9">CGMCC 1.16330</strain>
    </source>
</reference>
<accession>A0A8J2ZCP0</accession>
<proteinExistence type="inferred from homology"/>
<dbReference type="PANTHER" id="PTHR43133:SF25">
    <property type="entry name" value="RNA POLYMERASE SIGMA FACTOR RFAY-RELATED"/>
    <property type="match status" value="1"/>
</dbReference>
<dbReference type="GO" id="GO:0003677">
    <property type="term" value="F:DNA binding"/>
    <property type="evidence" value="ECO:0007669"/>
    <property type="project" value="InterPro"/>
</dbReference>
<name>A0A8J2ZCP0_9PROT</name>
<feature type="domain" description="RNA polymerase sigma-70 region 2" evidence="6">
    <location>
        <begin position="22"/>
        <end position="88"/>
    </location>
</feature>
<keyword evidence="9" id="KW-1185">Reference proteome</keyword>
<dbReference type="InterPro" id="IPR039425">
    <property type="entry name" value="RNA_pol_sigma-70-like"/>
</dbReference>
<dbReference type="Gene3D" id="1.10.10.10">
    <property type="entry name" value="Winged helix-like DNA-binding domain superfamily/Winged helix DNA-binding domain"/>
    <property type="match status" value="1"/>
</dbReference>
<feature type="domain" description="RNA polymerase sigma factor 70 region 4 type 2" evidence="7">
    <location>
        <begin position="116"/>
        <end position="168"/>
    </location>
</feature>
<dbReference type="NCBIfam" id="TIGR02937">
    <property type="entry name" value="sigma70-ECF"/>
    <property type="match status" value="1"/>
</dbReference>
<comment type="similarity">
    <text evidence="1">Belongs to the sigma-70 factor family. ECF subfamily.</text>
</comment>
<dbReference type="Proteomes" id="UP000597507">
    <property type="component" value="Unassembled WGS sequence"/>
</dbReference>
<dbReference type="EMBL" id="BMKS01000007">
    <property type="protein sequence ID" value="GGG37296.1"/>
    <property type="molecule type" value="Genomic_DNA"/>
</dbReference>
<evidence type="ECO:0000313" key="9">
    <source>
        <dbReference type="Proteomes" id="UP000597507"/>
    </source>
</evidence>
<dbReference type="SUPFAM" id="SSF88659">
    <property type="entry name" value="Sigma3 and sigma4 domains of RNA polymerase sigma factors"/>
    <property type="match status" value="1"/>
</dbReference>
<dbReference type="RefSeq" id="WP_188900935.1">
    <property type="nucleotide sequence ID" value="NZ_BMKS01000007.1"/>
</dbReference>
<keyword evidence="3" id="KW-0731">Sigma factor</keyword>
<dbReference type="Pfam" id="PF08281">
    <property type="entry name" value="Sigma70_r4_2"/>
    <property type="match status" value="1"/>
</dbReference>
<evidence type="ECO:0000259" key="7">
    <source>
        <dbReference type="Pfam" id="PF08281"/>
    </source>
</evidence>
<evidence type="ECO:0000259" key="6">
    <source>
        <dbReference type="Pfam" id="PF04542"/>
    </source>
</evidence>
<keyword evidence="2" id="KW-0805">Transcription regulation</keyword>
<dbReference type="SUPFAM" id="SSF88946">
    <property type="entry name" value="Sigma2 domain of RNA polymerase sigma factors"/>
    <property type="match status" value="1"/>
</dbReference>
<feature type="region of interest" description="Disordered" evidence="5">
    <location>
        <begin position="170"/>
        <end position="189"/>
    </location>
</feature>
<dbReference type="InterPro" id="IPR013325">
    <property type="entry name" value="RNA_pol_sigma_r2"/>
</dbReference>
<evidence type="ECO:0000256" key="5">
    <source>
        <dbReference type="SAM" id="MobiDB-lite"/>
    </source>
</evidence>
<dbReference type="GO" id="GO:0016987">
    <property type="term" value="F:sigma factor activity"/>
    <property type="evidence" value="ECO:0007669"/>
    <property type="project" value="UniProtKB-KW"/>
</dbReference>
<protein>
    <submittedName>
        <fullName evidence="8">RNA polymerase sigma factor</fullName>
    </submittedName>
</protein>
<dbReference type="GO" id="GO:0006352">
    <property type="term" value="P:DNA-templated transcription initiation"/>
    <property type="evidence" value="ECO:0007669"/>
    <property type="project" value="InterPro"/>
</dbReference>
<dbReference type="PANTHER" id="PTHR43133">
    <property type="entry name" value="RNA POLYMERASE ECF-TYPE SIGMA FACTO"/>
    <property type="match status" value="1"/>
</dbReference>
<dbReference type="Pfam" id="PF04542">
    <property type="entry name" value="Sigma70_r2"/>
    <property type="match status" value="1"/>
</dbReference>
<evidence type="ECO:0000256" key="3">
    <source>
        <dbReference type="ARBA" id="ARBA00023082"/>
    </source>
</evidence>
<dbReference type="AlphaFoldDB" id="A0A8J2ZCP0"/>
<gene>
    <name evidence="8" type="primary">rpoE</name>
    <name evidence="8" type="ORF">GCM10010964_26430</name>
</gene>
<dbReference type="InterPro" id="IPR014284">
    <property type="entry name" value="RNA_pol_sigma-70_dom"/>
</dbReference>
<dbReference type="Gene3D" id="1.10.1740.10">
    <property type="match status" value="1"/>
</dbReference>
<comment type="caution">
    <text evidence="8">The sequence shown here is derived from an EMBL/GenBank/DDBJ whole genome shotgun (WGS) entry which is preliminary data.</text>
</comment>
<organism evidence="8 9">
    <name type="scientific">Caldovatus sediminis</name>
    <dbReference type="NCBI Taxonomy" id="2041189"/>
    <lineage>
        <taxon>Bacteria</taxon>
        <taxon>Pseudomonadati</taxon>
        <taxon>Pseudomonadota</taxon>
        <taxon>Alphaproteobacteria</taxon>
        <taxon>Acetobacterales</taxon>
        <taxon>Roseomonadaceae</taxon>
        <taxon>Caldovatus</taxon>
    </lineage>
</organism>
<dbReference type="InterPro" id="IPR036388">
    <property type="entry name" value="WH-like_DNA-bd_sf"/>
</dbReference>
<dbReference type="InterPro" id="IPR013324">
    <property type="entry name" value="RNA_pol_sigma_r3/r4-like"/>
</dbReference>
<evidence type="ECO:0000256" key="1">
    <source>
        <dbReference type="ARBA" id="ARBA00010641"/>
    </source>
</evidence>
<keyword evidence="4" id="KW-0804">Transcription</keyword>
<evidence type="ECO:0000256" key="2">
    <source>
        <dbReference type="ARBA" id="ARBA00023015"/>
    </source>
</evidence>